<feature type="domain" description="Cytochrome c assembly protein" evidence="11">
    <location>
        <begin position="68"/>
        <end position="274"/>
    </location>
</feature>
<organism evidence="12 13">
    <name type="scientific">Desulfosarcina alkanivorans</name>
    <dbReference type="NCBI Taxonomy" id="571177"/>
    <lineage>
        <taxon>Bacteria</taxon>
        <taxon>Pseudomonadati</taxon>
        <taxon>Thermodesulfobacteriota</taxon>
        <taxon>Desulfobacteria</taxon>
        <taxon>Desulfobacterales</taxon>
        <taxon>Desulfosarcinaceae</taxon>
        <taxon>Desulfosarcina</taxon>
    </lineage>
</organism>
<evidence type="ECO:0000256" key="7">
    <source>
        <dbReference type="ARBA" id="ARBA00022989"/>
    </source>
</evidence>
<comment type="function">
    <text evidence="1">Required for the export of heme to the periplasm for the biogenesis of c-type cytochromes.</text>
</comment>
<feature type="transmembrane region" description="Helical" evidence="10">
    <location>
        <begin position="38"/>
        <end position="56"/>
    </location>
</feature>
<dbReference type="AlphaFoldDB" id="A0A5K7YGY2"/>
<evidence type="ECO:0000256" key="2">
    <source>
        <dbReference type="ARBA" id="ARBA00004141"/>
    </source>
</evidence>
<evidence type="ECO:0000256" key="8">
    <source>
        <dbReference type="ARBA" id="ARBA00023078"/>
    </source>
</evidence>
<comment type="similarity">
    <text evidence="3">Belongs to the CcmC/CycZ/HelC family.</text>
</comment>
<feature type="transmembrane region" description="Helical" evidence="10">
    <location>
        <begin position="189"/>
        <end position="212"/>
    </location>
</feature>
<evidence type="ECO:0000256" key="1">
    <source>
        <dbReference type="ARBA" id="ARBA00002442"/>
    </source>
</evidence>
<dbReference type="GO" id="GO:0017004">
    <property type="term" value="P:cytochrome complex assembly"/>
    <property type="evidence" value="ECO:0007669"/>
    <property type="project" value="UniProtKB-KW"/>
</dbReference>
<protein>
    <recommendedName>
        <fullName evidence="4">Heme exporter protein C</fullName>
    </recommendedName>
</protein>
<dbReference type="InterPro" id="IPR017562">
    <property type="entry name" value="Cyt_c_biogenesis_CcsA"/>
</dbReference>
<accession>A0A5K7YGY2</accession>
<dbReference type="GO" id="GO:0020037">
    <property type="term" value="F:heme binding"/>
    <property type="evidence" value="ECO:0007669"/>
    <property type="project" value="InterPro"/>
</dbReference>
<proteinExistence type="inferred from homology"/>
<name>A0A5K7YGY2_9BACT</name>
<feature type="transmembrane region" description="Helical" evidence="10">
    <location>
        <begin position="224"/>
        <end position="242"/>
    </location>
</feature>
<keyword evidence="6" id="KW-0201">Cytochrome c-type biogenesis</keyword>
<feature type="transmembrane region" description="Helical" evidence="10">
    <location>
        <begin position="6"/>
        <end position="26"/>
    </location>
</feature>
<evidence type="ECO:0000256" key="4">
    <source>
        <dbReference type="ARBA" id="ARBA00016463"/>
    </source>
</evidence>
<keyword evidence="9 10" id="KW-0472">Membrane</keyword>
<dbReference type="EMBL" id="AP021874">
    <property type="protein sequence ID" value="BBO68872.1"/>
    <property type="molecule type" value="Genomic_DNA"/>
</dbReference>
<dbReference type="InterPro" id="IPR003557">
    <property type="entry name" value="Cyt_c_biogenesis_CcmC"/>
</dbReference>
<evidence type="ECO:0000256" key="9">
    <source>
        <dbReference type="ARBA" id="ARBA00023136"/>
    </source>
</evidence>
<dbReference type="PRINTS" id="PR01386">
    <property type="entry name" value="CCMCBIOGNSIS"/>
</dbReference>
<keyword evidence="13" id="KW-1185">Reference proteome</keyword>
<dbReference type="OrthoDB" id="9814290at2"/>
<keyword evidence="5 10" id="KW-0812">Transmembrane</keyword>
<feature type="transmembrane region" description="Helical" evidence="10">
    <location>
        <begin position="71"/>
        <end position="89"/>
    </location>
</feature>
<evidence type="ECO:0000259" key="11">
    <source>
        <dbReference type="Pfam" id="PF01578"/>
    </source>
</evidence>
<feature type="transmembrane region" description="Helical" evidence="10">
    <location>
        <begin position="96"/>
        <end position="115"/>
    </location>
</feature>
<gene>
    <name evidence="12" type="ORF">DSCA_28020</name>
</gene>
<evidence type="ECO:0000256" key="3">
    <source>
        <dbReference type="ARBA" id="ARBA00005840"/>
    </source>
</evidence>
<evidence type="ECO:0000256" key="5">
    <source>
        <dbReference type="ARBA" id="ARBA00022692"/>
    </source>
</evidence>
<sequence length="279" mass="31057">MSSSQLLSISTFVFALAAFFYLAALIFRRTRLTVPARWTVLAAVLVTTAGLLLRWVESYQMGIGHAPLSNLYESLVFFSWTAGVIYLFLEFKYKNALIGAFVTPIVFLAMAYASMSPNISDRIQPLVPALKSNWLIAHVATCFFGYAAFAIAFGMSIMYLIKARDPEKGGGIIGHIPKLDVLDELTHQMVLFGFLFLTGGIITGAVWANSAWGSYWSWDPKETWSLITWFIYASLLHARLMRGWQGKQIAYLSLVGFAAVLFTYFGVNLLPGLHSYGKV</sequence>
<comment type="subcellular location">
    <subcellularLocation>
        <location evidence="2">Membrane</location>
        <topology evidence="2">Multi-pass membrane protein</topology>
    </subcellularLocation>
</comment>
<dbReference type="RefSeq" id="WP_155316975.1">
    <property type="nucleotide sequence ID" value="NZ_AP021874.1"/>
</dbReference>
<dbReference type="Pfam" id="PF01578">
    <property type="entry name" value="Cytochrom_C_asm"/>
    <property type="match status" value="1"/>
</dbReference>
<dbReference type="PANTHER" id="PTHR30071:SF1">
    <property type="entry name" value="CYTOCHROME B_B6 PROTEIN-RELATED"/>
    <property type="match status" value="1"/>
</dbReference>
<dbReference type="PANTHER" id="PTHR30071">
    <property type="entry name" value="HEME EXPORTER PROTEIN C"/>
    <property type="match status" value="1"/>
</dbReference>
<dbReference type="Proteomes" id="UP000427906">
    <property type="component" value="Chromosome"/>
</dbReference>
<evidence type="ECO:0000313" key="12">
    <source>
        <dbReference type="EMBL" id="BBO68872.1"/>
    </source>
</evidence>
<keyword evidence="7 10" id="KW-1133">Transmembrane helix</keyword>
<reference evidence="12 13" key="1">
    <citation type="submission" date="2019-11" db="EMBL/GenBank/DDBJ databases">
        <title>Comparative genomics of hydrocarbon-degrading Desulfosarcina strains.</title>
        <authorList>
            <person name="Watanabe M."/>
            <person name="Kojima H."/>
            <person name="Fukui M."/>
        </authorList>
    </citation>
    <scope>NUCLEOTIDE SEQUENCE [LARGE SCALE GENOMIC DNA]</scope>
    <source>
        <strain evidence="12 13">PL12</strain>
    </source>
</reference>
<evidence type="ECO:0000256" key="6">
    <source>
        <dbReference type="ARBA" id="ARBA00022748"/>
    </source>
</evidence>
<feature type="transmembrane region" description="Helical" evidence="10">
    <location>
        <begin position="249"/>
        <end position="267"/>
    </location>
</feature>
<keyword evidence="8" id="KW-0793">Thylakoid</keyword>
<dbReference type="NCBIfam" id="TIGR03144">
    <property type="entry name" value="cytochr_II_ccsB"/>
    <property type="match status" value="1"/>
</dbReference>
<evidence type="ECO:0000313" key="13">
    <source>
        <dbReference type="Proteomes" id="UP000427906"/>
    </source>
</evidence>
<dbReference type="InterPro" id="IPR002541">
    <property type="entry name" value="Cyt_c_assembly"/>
</dbReference>
<feature type="transmembrane region" description="Helical" evidence="10">
    <location>
        <begin position="135"/>
        <end position="161"/>
    </location>
</feature>
<dbReference type="GO" id="GO:0015232">
    <property type="term" value="F:heme transmembrane transporter activity"/>
    <property type="evidence" value="ECO:0007669"/>
    <property type="project" value="InterPro"/>
</dbReference>
<evidence type="ECO:0000256" key="10">
    <source>
        <dbReference type="SAM" id="Phobius"/>
    </source>
</evidence>
<dbReference type="GO" id="GO:0005886">
    <property type="term" value="C:plasma membrane"/>
    <property type="evidence" value="ECO:0007669"/>
    <property type="project" value="TreeGrafter"/>
</dbReference>
<dbReference type="KEGG" id="dalk:DSCA_28020"/>
<dbReference type="InterPro" id="IPR045062">
    <property type="entry name" value="Cyt_c_biogenesis_CcsA/CcmC"/>
</dbReference>